<keyword evidence="6" id="KW-0519">Myristate</keyword>
<evidence type="ECO:0000256" key="2">
    <source>
        <dbReference type="ARBA" id="ARBA00008601"/>
    </source>
</evidence>
<feature type="region of interest" description="Disordered" evidence="15">
    <location>
        <begin position="215"/>
        <end position="287"/>
    </location>
</feature>
<feature type="compositionally biased region" description="Low complexity" evidence="15">
    <location>
        <begin position="273"/>
        <end position="284"/>
    </location>
</feature>
<keyword evidence="8" id="KW-0904">Protein phosphatase</keyword>
<dbReference type="EC" id="3.1.3.16" evidence="4"/>
<evidence type="ECO:0000256" key="14">
    <source>
        <dbReference type="ARBA" id="ARBA00068799"/>
    </source>
</evidence>
<keyword evidence="7 18" id="KW-0378">Hydrolase</keyword>
<feature type="compositionally biased region" description="Polar residues" evidence="15">
    <location>
        <begin position="255"/>
        <end position="272"/>
    </location>
</feature>
<dbReference type="SMART" id="SM00195">
    <property type="entry name" value="DSPc"/>
    <property type="match status" value="1"/>
</dbReference>
<dbReference type="SUPFAM" id="SSF52799">
    <property type="entry name" value="(Phosphotyrosine protein) phosphatases II"/>
    <property type="match status" value="1"/>
</dbReference>
<evidence type="ECO:0000313" key="18">
    <source>
        <dbReference type="EMBL" id="VDI42752.1"/>
    </source>
</evidence>
<accession>A0A8B6F0E9</accession>
<keyword evidence="10" id="KW-0449">Lipoprotein</keyword>
<evidence type="ECO:0000256" key="7">
    <source>
        <dbReference type="ARBA" id="ARBA00022801"/>
    </source>
</evidence>
<dbReference type="PROSITE" id="PS50054">
    <property type="entry name" value="TYR_PHOSPHATASE_DUAL"/>
    <property type="match status" value="1"/>
</dbReference>
<dbReference type="GO" id="GO:0005829">
    <property type="term" value="C:cytosol"/>
    <property type="evidence" value="ECO:0007669"/>
    <property type="project" value="TreeGrafter"/>
</dbReference>
<comment type="catalytic activity">
    <reaction evidence="11">
        <text>O-phospho-L-seryl-[protein] + H2O = L-seryl-[protein] + phosphate</text>
        <dbReference type="Rhea" id="RHEA:20629"/>
        <dbReference type="Rhea" id="RHEA-COMP:9863"/>
        <dbReference type="Rhea" id="RHEA-COMP:11604"/>
        <dbReference type="ChEBI" id="CHEBI:15377"/>
        <dbReference type="ChEBI" id="CHEBI:29999"/>
        <dbReference type="ChEBI" id="CHEBI:43474"/>
        <dbReference type="ChEBI" id="CHEBI:83421"/>
        <dbReference type="EC" id="3.1.3.16"/>
    </reaction>
</comment>
<comment type="subcellular location">
    <subcellularLocation>
        <location evidence="1">Cell membrane</location>
        <topology evidence="1">Lipid-anchor</topology>
        <orientation evidence="1">Cytoplasmic side</orientation>
    </subcellularLocation>
</comment>
<organism evidence="18 19">
    <name type="scientific">Mytilus galloprovincialis</name>
    <name type="common">Mediterranean mussel</name>
    <dbReference type="NCBI Taxonomy" id="29158"/>
    <lineage>
        <taxon>Eukaryota</taxon>
        <taxon>Metazoa</taxon>
        <taxon>Spiralia</taxon>
        <taxon>Lophotrochozoa</taxon>
        <taxon>Mollusca</taxon>
        <taxon>Bivalvia</taxon>
        <taxon>Autobranchia</taxon>
        <taxon>Pteriomorphia</taxon>
        <taxon>Mytilida</taxon>
        <taxon>Mytiloidea</taxon>
        <taxon>Mytilidae</taxon>
        <taxon>Mytilinae</taxon>
        <taxon>Mytilus</taxon>
    </lineage>
</organism>
<evidence type="ECO:0000256" key="4">
    <source>
        <dbReference type="ARBA" id="ARBA00013081"/>
    </source>
</evidence>
<dbReference type="PROSITE" id="PS50056">
    <property type="entry name" value="TYR_PHOSPHATASE_2"/>
    <property type="match status" value="1"/>
</dbReference>
<evidence type="ECO:0000313" key="19">
    <source>
        <dbReference type="Proteomes" id="UP000596742"/>
    </source>
</evidence>
<dbReference type="GO" id="GO:0007165">
    <property type="term" value="P:signal transduction"/>
    <property type="evidence" value="ECO:0007669"/>
    <property type="project" value="TreeGrafter"/>
</dbReference>
<comment type="similarity">
    <text evidence="2">Belongs to the protein-tyrosine phosphatase family. Non-receptor class dual specificity subfamily.</text>
</comment>
<reference evidence="18" key="1">
    <citation type="submission" date="2018-11" db="EMBL/GenBank/DDBJ databases">
        <authorList>
            <person name="Alioto T."/>
            <person name="Alioto T."/>
        </authorList>
    </citation>
    <scope>NUCLEOTIDE SEQUENCE</scope>
</reference>
<comment type="catalytic activity">
    <reaction evidence="13">
        <text>O-phospho-L-tyrosyl-[protein] + H2O = L-tyrosyl-[protein] + phosphate</text>
        <dbReference type="Rhea" id="RHEA:10684"/>
        <dbReference type="Rhea" id="RHEA-COMP:10136"/>
        <dbReference type="Rhea" id="RHEA-COMP:20101"/>
        <dbReference type="ChEBI" id="CHEBI:15377"/>
        <dbReference type="ChEBI" id="CHEBI:43474"/>
        <dbReference type="ChEBI" id="CHEBI:46858"/>
        <dbReference type="ChEBI" id="CHEBI:61978"/>
        <dbReference type="EC" id="3.1.3.48"/>
    </reaction>
</comment>
<evidence type="ECO:0000256" key="12">
    <source>
        <dbReference type="ARBA" id="ARBA00048336"/>
    </source>
</evidence>
<evidence type="ECO:0000256" key="8">
    <source>
        <dbReference type="ARBA" id="ARBA00022912"/>
    </source>
</evidence>
<protein>
    <recommendedName>
        <fullName evidence="14">Dual specificity protein phosphatase 15</fullName>
        <ecNumber evidence="4">3.1.3.16</ecNumber>
        <ecNumber evidence="3">3.1.3.48</ecNumber>
    </recommendedName>
</protein>
<dbReference type="InterPro" id="IPR029021">
    <property type="entry name" value="Prot-tyrosine_phosphatase-like"/>
</dbReference>
<dbReference type="GO" id="GO:0004725">
    <property type="term" value="F:protein tyrosine phosphatase activity"/>
    <property type="evidence" value="ECO:0007669"/>
    <property type="project" value="UniProtKB-EC"/>
</dbReference>
<dbReference type="EMBL" id="UYJE01006067">
    <property type="protein sequence ID" value="VDI42752.1"/>
    <property type="molecule type" value="Genomic_DNA"/>
</dbReference>
<keyword evidence="19" id="KW-1185">Reference proteome</keyword>
<dbReference type="PANTHER" id="PTHR45948:SF2">
    <property type="entry name" value="DUAL SPECIFICITY PROTEIN PHOSPHATASE"/>
    <property type="match status" value="1"/>
</dbReference>
<dbReference type="InterPro" id="IPR000387">
    <property type="entry name" value="Tyr_Pase_dom"/>
</dbReference>
<dbReference type="InterPro" id="IPR000340">
    <property type="entry name" value="Dual-sp_phosphatase_cat-dom"/>
</dbReference>
<gene>
    <name evidence="18" type="ORF">MGAL_10B079288</name>
</gene>
<evidence type="ECO:0000256" key="15">
    <source>
        <dbReference type="SAM" id="MobiDB-lite"/>
    </source>
</evidence>
<dbReference type="Pfam" id="PF00782">
    <property type="entry name" value="DSPc"/>
    <property type="match status" value="1"/>
</dbReference>
<dbReference type="Gene3D" id="3.90.190.10">
    <property type="entry name" value="Protein tyrosine phosphatase superfamily"/>
    <property type="match status" value="1"/>
</dbReference>
<evidence type="ECO:0000256" key="1">
    <source>
        <dbReference type="ARBA" id="ARBA00004342"/>
    </source>
</evidence>
<evidence type="ECO:0000256" key="10">
    <source>
        <dbReference type="ARBA" id="ARBA00023288"/>
    </source>
</evidence>
<feature type="domain" description="Tyrosine specific protein phosphatases" evidence="17">
    <location>
        <begin position="91"/>
        <end position="151"/>
    </location>
</feature>
<sequence>MGNGMNKVLPGLFVGNFRDAKDRQQLADNNITHILAIHDQAKKLHEVKQLTYNKKNILHILAILDQAKKLHEDKEYLCIVASDNSQQELIQFFPECIEFIHNARLNNGSVLVHCLAGVSRSVTITAAYIMTVTPLGWREAVNSIRGVRNGANPNFGFQKQLMKYQNENLQEAKQKFRKKFPESDQDSDYKECQLNLNAFQKFVLNGSPTKDDGLYPLPYNAYKTNNSDKDKNTGSKTKTEQGKQEAQMETKGDNSGKNMPTNISDTTSALSHNNDLQNNQTNRNKTVDFDSLTDDIDEAYACLRDKKVL</sequence>
<proteinExistence type="inferred from homology"/>
<keyword evidence="5" id="KW-1003">Cell membrane</keyword>
<dbReference type="OrthoDB" id="9979246at2759"/>
<keyword evidence="9" id="KW-0472">Membrane</keyword>
<dbReference type="PANTHER" id="PTHR45948">
    <property type="entry name" value="DUAL SPECIFICITY PROTEIN PHOSPHATASE DDB_G0269404-RELATED"/>
    <property type="match status" value="1"/>
</dbReference>
<evidence type="ECO:0000259" key="17">
    <source>
        <dbReference type="PROSITE" id="PS50056"/>
    </source>
</evidence>
<evidence type="ECO:0000259" key="16">
    <source>
        <dbReference type="PROSITE" id="PS50054"/>
    </source>
</evidence>
<dbReference type="InterPro" id="IPR020422">
    <property type="entry name" value="TYR_PHOSPHATASE_DUAL_dom"/>
</dbReference>
<comment type="catalytic activity">
    <reaction evidence="12">
        <text>O-phospho-L-threonyl-[protein] + H2O = L-threonyl-[protein] + phosphate</text>
        <dbReference type="Rhea" id="RHEA:47004"/>
        <dbReference type="Rhea" id="RHEA-COMP:11060"/>
        <dbReference type="Rhea" id="RHEA-COMP:11605"/>
        <dbReference type="ChEBI" id="CHEBI:15377"/>
        <dbReference type="ChEBI" id="CHEBI:30013"/>
        <dbReference type="ChEBI" id="CHEBI:43474"/>
        <dbReference type="ChEBI" id="CHEBI:61977"/>
        <dbReference type="EC" id="3.1.3.16"/>
    </reaction>
</comment>
<dbReference type="AlphaFoldDB" id="A0A8B6F0E9"/>
<evidence type="ECO:0000256" key="9">
    <source>
        <dbReference type="ARBA" id="ARBA00023136"/>
    </source>
</evidence>
<evidence type="ECO:0000256" key="6">
    <source>
        <dbReference type="ARBA" id="ARBA00022707"/>
    </source>
</evidence>
<dbReference type="GO" id="GO:0004722">
    <property type="term" value="F:protein serine/threonine phosphatase activity"/>
    <property type="evidence" value="ECO:0007669"/>
    <property type="project" value="UniProtKB-EC"/>
</dbReference>
<name>A0A8B6F0E9_MYTGA</name>
<dbReference type="GO" id="GO:0005886">
    <property type="term" value="C:plasma membrane"/>
    <property type="evidence" value="ECO:0007669"/>
    <property type="project" value="UniProtKB-SubCell"/>
</dbReference>
<evidence type="ECO:0000256" key="5">
    <source>
        <dbReference type="ARBA" id="ARBA00022475"/>
    </source>
</evidence>
<evidence type="ECO:0000256" key="13">
    <source>
        <dbReference type="ARBA" id="ARBA00051722"/>
    </source>
</evidence>
<evidence type="ECO:0000256" key="11">
    <source>
        <dbReference type="ARBA" id="ARBA00047761"/>
    </source>
</evidence>
<dbReference type="FunFam" id="3.90.190.10:FF:000052">
    <property type="entry name" value="Dual specificity phosphatase 15"/>
    <property type="match status" value="1"/>
</dbReference>
<dbReference type="EC" id="3.1.3.48" evidence="3"/>
<feature type="compositionally biased region" description="Basic and acidic residues" evidence="15">
    <location>
        <begin position="226"/>
        <end position="254"/>
    </location>
</feature>
<comment type="caution">
    <text evidence="18">The sequence shown here is derived from an EMBL/GenBank/DDBJ whole genome shotgun (WGS) entry which is preliminary data.</text>
</comment>
<dbReference type="Proteomes" id="UP000596742">
    <property type="component" value="Unassembled WGS sequence"/>
</dbReference>
<evidence type="ECO:0000256" key="3">
    <source>
        <dbReference type="ARBA" id="ARBA00013064"/>
    </source>
</evidence>
<feature type="domain" description="Tyrosine-protein phosphatase" evidence="16">
    <location>
        <begin position="4"/>
        <end position="170"/>
    </location>
</feature>